<evidence type="ECO:0000313" key="4">
    <source>
        <dbReference type="Proteomes" id="UP000318538"/>
    </source>
</evidence>
<evidence type="ECO:0000259" key="2">
    <source>
        <dbReference type="Pfam" id="PF01370"/>
    </source>
</evidence>
<dbReference type="Pfam" id="PF01370">
    <property type="entry name" value="Epimerase"/>
    <property type="match status" value="1"/>
</dbReference>
<dbReference type="PANTHER" id="PTHR43000">
    <property type="entry name" value="DTDP-D-GLUCOSE 4,6-DEHYDRATASE-RELATED"/>
    <property type="match status" value="1"/>
</dbReference>
<dbReference type="EMBL" id="CP036525">
    <property type="protein sequence ID" value="QDT02633.1"/>
    <property type="molecule type" value="Genomic_DNA"/>
</dbReference>
<sequence length="310" mass="33296">MKIGLTGATGFLGRSISKHMFAAGHQVVAWRRPDTERPLWESPNDPTNPSAIRWIEGRLGDRDAADQLAAESDVIIHAGLKRSGASFVDAPDDPVEYFQSNVIGSLQLIEAAAAAKVQKFVFVSSGTVHDRILPGDSIDETHPLWPSSLYGAYKASVETIVHAYGFSGKLNVCTLRPTAIYGVADPVESSKWYAIIRDIVAGRSVDASGGSKSVHVDDVATAIDTLIQTDETVAGETFLCSDRLISTHEVATIARRLSGSDSAITGTAKQSKHEIDTAKIRRLGVTFSGTSLLESTIQQLVDHIRLGTSR</sequence>
<comment type="similarity">
    <text evidence="1">Belongs to the NAD(P)-dependent epimerase/dehydratase family.</text>
</comment>
<reference evidence="3 4" key="1">
    <citation type="submission" date="2019-02" db="EMBL/GenBank/DDBJ databases">
        <title>Deep-cultivation of Planctomycetes and their phenomic and genomic characterization uncovers novel biology.</title>
        <authorList>
            <person name="Wiegand S."/>
            <person name="Jogler M."/>
            <person name="Boedeker C."/>
            <person name="Pinto D."/>
            <person name="Vollmers J."/>
            <person name="Rivas-Marin E."/>
            <person name="Kohn T."/>
            <person name="Peeters S.H."/>
            <person name="Heuer A."/>
            <person name="Rast P."/>
            <person name="Oberbeckmann S."/>
            <person name="Bunk B."/>
            <person name="Jeske O."/>
            <person name="Meyerdierks A."/>
            <person name="Storesund J.E."/>
            <person name="Kallscheuer N."/>
            <person name="Luecker S."/>
            <person name="Lage O.M."/>
            <person name="Pohl T."/>
            <person name="Merkel B.J."/>
            <person name="Hornburger P."/>
            <person name="Mueller R.-W."/>
            <person name="Bruemmer F."/>
            <person name="Labrenz M."/>
            <person name="Spormann A.M."/>
            <person name="Op den Camp H."/>
            <person name="Overmann J."/>
            <person name="Amann R."/>
            <person name="Jetten M.S.M."/>
            <person name="Mascher T."/>
            <person name="Medema M.H."/>
            <person name="Devos D.P."/>
            <person name="Kaster A.-K."/>
            <person name="Ovreas L."/>
            <person name="Rohde M."/>
            <person name="Galperin M.Y."/>
            <person name="Jogler C."/>
        </authorList>
    </citation>
    <scope>NUCLEOTIDE SEQUENCE [LARGE SCALE GENOMIC DNA]</scope>
    <source>
        <strain evidence="3 4">K22_7</strain>
    </source>
</reference>
<dbReference type="InterPro" id="IPR036291">
    <property type="entry name" value="NAD(P)-bd_dom_sf"/>
</dbReference>
<dbReference type="Gene3D" id="3.40.50.720">
    <property type="entry name" value="NAD(P)-binding Rossmann-like Domain"/>
    <property type="match status" value="1"/>
</dbReference>
<dbReference type="InterPro" id="IPR001509">
    <property type="entry name" value="Epimerase_deHydtase"/>
</dbReference>
<dbReference type="CDD" id="cd08946">
    <property type="entry name" value="SDR_e"/>
    <property type="match status" value="1"/>
</dbReference>
<evidence type="ECO:0000313" key="3">
    <source>
        <dbReference type="EMBL" id="QDT02633.1"/>
    </source>
</evidence>
<dbReference type="EC" id="5.1.3.2" evidence="3"/>
<dbReference type="OrthoDB" id="9807212at2"/>
<dbReference type="GO" id="GO:0003978">
    <property type="term" value="F:UDP-glucose 4-epimerase activity"/>
    <property type="evidence" value="ECO:0007669"/>
    <property type="project" value="UniProtKB-EC"/>
</dbReference>
<keyword evidence="3" id="KW-0413">Isomerase</keyword>
<protein>
    <submittedName>
        <fullName evidence="3">UDP-glucose 4-epimerase</fullName>
        <ecNumber evidence="3">5.1.3.2</ecNumber>
    </submittedName>
</protein>
<organism evidence="3 4">
    <name type="scientific">Rubripirellula lacrimiformis</name>
    <dbReference type="NCBI Taxonomy" id="1930273"/>
    <lineage>
        <taxon>Bacteria</taxon>
        <taxon>Pseudomonadati</taxon>
        <taxon>Planctomycetota</taxon>
        <taxon>Planctomycetia</taxon>
        <taxon>Pirellulales</taxon>
        <taxon>Pirellulaceae</taxon>
        <taxon>Rubripirellula</taxon>
    </lineage>
</organism>
<dbReference type="KEGG" id="rlc:K227x_10110"/>
<proteinExistence type="inferred from homology"/>
<dbReference type="Proteomes" id="UP000318538">
    <property type="component" value="Chromosome"/>
</dbReference>
<accession>A0A517N675</accession>
<keyword evidence="4" id="KW-1185">Reference proteome</keyword>
<evidence type="ECO:0000256" key="1">
    <source>
        <dbReference type="ARBA" id="ARBA00007637"/>
    </source>
</evidence>
<dbReference type="SUPFAM" id="SSF51735">
    <property type="entry name" value="NAD(P)-binding Rossmann-fold domains"/>
    <property type="match status" value="1"/>
</dbReference>
<name>A0A517N675_9BACT</name>
<feature type="domain" description="NAD-dependent epimerase/dehydratase" evidence="2">
    <location>
        <begin position="5"/>
        <end position="238"/>
    </location>
</feature>
<dbReference type="RefSeq" id="WP_145168372.1">
    <property type="nucleotide sequence ID" value="NZ_CP036525.1"/>
</dbReference>
<gene>
    <name evidence="3" type="ORF">K227x_10110</name>
</gene>
<dbReference type="AlphaFoldDB" id="A0A517N675"/>